<proteinExistence type="predicted"/>
<organism evidence="1 2">
    <name type="scientific">Gemmatimonas aurantiaca</name>
    <dbReference type="NCBI Taxonomy" id="173480"/>
    <lineage>
        <taxon>Bacteria</taxon>
        <taxon>Pseudomonadati</taxon>
        <taxon>Gemmatimonadota</taxon>
        <taxon>Gemmatimonadia</taxon>
        <taxon>Gemmatimonadales</taxon>
        <taxon>Gemmatimonadaceae</taxon>
        <taxon>Gemmatimonas</taxon>
    </lineage>
</organism>
<comment type="caution">
    <text evidence="1">The sequence shown here is derived from an EMBL/GenBank/DDBJ whole genome shotgun (WGS) entry which is preliminary data.</text>
</comment>
<name>A0A3D4V632_9BACT</name>
<protein>
    <submittedName>
        <fullName evidence="1">Uncharacterized protein</fullName>
    </submittedName>
</protein>
<dbReference type="AlphaFoldDB" id="A0A3D4V632"/>
<sequence>MTQDTASIDAGHAAQRVRRRIIGSTVAIVATIATACADVGSGPDVPAALEFARLPYPAVVVGDSLRNEAGVIAPLRAIVRNSAGEEIVGAPVTYLYADYNRDSSLVIDSTSGTVFARKITTVSTGRVAARAGSSLQILGTLFVTLPPDTVTGSAPGDLKFEAGDSAQKVLTGDFSVLVRHNKTGTTPTAVKGWIVRYTLLHPANPTNDTSAVAYLAVDERNASVVDTTGDSDATRKVMVRKNRFLPDSGTADSLVVQATVQYRGKAVPGSPLRLVTRVVH</sequence>
<dbReference type="EMBL" id="DPIY01000006">
    <property type="protein sequence ID" value="HCT56603.1"/>
    <property type="molecule type" value="Genomic_DNA"/>
</dbReference>
<evidence type="ECO:0000313" key="2">
    <source>
        <dbReference type="Proteomes" id="UP000264071"/>
    </source>
</evidence>
<dbReference type="Proteomes" id="UP000264071">
    <property type="component" value="Unassembled WGS sequence"/>
</dbReference>
<gene>
    <name evidence="1" type="ORF">DGD08_05240</name>
</gene>
<evidence type="ECO:0000313" key="1">
    <source>
        <dbReference type="EMBL" id="HCT56603.1"/>
    </source>
</evidence>
<accession>A0A3D4V632</accession>
<reference evidence="1 2" key="1">
    <citation type="journal article" date="2018" name="Nat. Biotechnol.">
        <title>A standardized bacterial taxonomy based on genome phylogeny substantially revises the tree of life.</title>
        <authorList>
            <person name="Parks D.H."/>
            <person name="Chuvochina M."/>
            <person name="Waite D.W."/>
            <person name="Rinke C."/>
            <person name="Skarshewski A."/>
            <person name="Chaumeil P.A."/>
            <person name="Hugenholtz P."/>
        </authorList>
    </citation>
    <scope>NUCLEOTIDE SEQUENCE [LARGE SCALE GENOMIC DNA]</scope>
    <source>
        <strain evidence="1">UBA8844</strain>
    </source>
</reference>